<proteinExistence type="predicted"/>
<gene>
    <name evidence="1" type="ORF">PBS003_LOCUS446</name>
</gene>
<dbReference type="Proteomes" id="UP001160483">
    <property type="component" value="Unassembled WGS sequence"/>
</dbReference>
<organism evidence="1 2">
    <name type="scientific">Peronospora belbahrii</name>
    <dbReference type="NCBI Taxonomy" id="622444"/>
    <lineage>
        <taxon>Eukaryota</taxon>
        <taxon>Sar</taxon>
        <taxon>Stramenopiles</taxon>
        <taxon>Oomycota</taxon>
        <taxon>Peronosporomycetes</taxon>
        <taxon>Peronosporales</taxon>
        <taxon>Peronosporaceae</taxon>
        <taxon>Peronospora</taxon>
    </lineage>
</organism>
<comment type="caution">
    <text evidence="1">The sequence shown here is derived from an EMBL/GenBank/DDBJ whole genome shotgun (WGS) entry which is preliminary data.</text>
</comment>
<evidence type="ECO:0000313" key="2">
    <source>
        <dbReference type="Proteomes" id="UP001160483"/>
    </source>
</evidence>
<sequence>MMHCKTKEHIEDIKIGLKRDFSINELMSLSTDVPTPADSNSNLIKIPAGEVFVLKFPYRERIIALMYIAKRTRPDIAHAVGEAAKFCERHPALNNWLCLLPEQWRAFAELQASTDSCYFKHRSRVYEFIQRNSRVNLAAASSHKSEVIDQAAKTIFQDNKGCIALAKNPVYHERTKQIDIKCHFLLEKALNEVITLGYKSTEEMAADGITKALLMEKHSNFLTSLNMAVCTHRSHIKEEY</sequence>
<dbReference type="EMBL" id="CAKKTJ010000086">
    <property type="protein sequence ID" value="CAH0473562.1"/>
    <property type="molecule type" value="Genomic_DNA"/>
</dbReference>
<reference evidence="1" key="1">
    <citation type="submission" date="2021-11" db="EMBL/GenBank/DDBJ databases">
        <authorList>
            <person name="Islam A."/>
            <person name="Islam S."/>
            <person name="Flora M.S."/>
            <person name="Rahman M."/>
            <person name="Ziaur R.M."/>
            <person name="Epstein J.H."/>
            <person name="Hassan M."/>
            <person name="Klassen M."/>
            <person name="Woodard K."/>
            <person name="Webb A."/>
            <person name="Webby R.J."/>
            <person name="El Zowalaty M.E."/>
        </authorList>
    </citation>
    <scope>NUCLEOTIDE SEQUENCE</scope>
    <source>
        <strain evidence="1">Pbs3</strain>
    </source>
</reference>
<dbReference type="CDD" id="cd09272">
    <property type="entry name" value="RNase_HI_RT_Ty1"/>
    <property type="match status" value="1"/>
</dbReference>
<evidence type="ECO:0000313" key="1">
    <source>
        <dbReference type="EMBL" id="CAH0473562.1"/>
    </source>
</evidence>
<protein>
    <submittedName>
        <fullName evidence="1">Uncharacterized protein</fullName>
    </submittedName>
</protein>
<dbReference type="AlphaFoldDB" id="A0AAU9KN27"/>
<name>A0AAU9KN27_9STRA</name>
<accession>A0AAU9KN27</accession>